<dbReference type="Pfam" id="PF08811">
    <property type="entry name" value="DUF1800"/>
    <property type="match status" value="1"/>
</dbReference>
<dbReference type="Proteomes" id="UP000321323">
    <property type="component" value="Chromosome"/>
</dbReference>
<keyword evidence="2" id="KW-1185">Reference proteome</keyword>
<protein>
    <submittedName>
        <fullName evidence="1">DUF1800 domain-containing protein</fullName>
    </submittedName>
</protein>
<dbReference type="PROSITE" id="PS51257">
    <property type="entry name" value="PROKAR_LIPOPROTEIN"/>
    <property type="match status" value="1"/>
</dbReference>
<dbReference type="EMBL" id="CP136508">
    <property type="protein sequence ID" value="WUR14824.1"/>
    <property type="molecule type" value="Genomic_DNA"/>
</dbReference>
<sequence>MRQLYSISFAVLLGLSGCGGNGSTDEAANTTTAASAKRSGLRLAASASAPVEGEADLNVNTEAAKSAASFLSQASFGPTIYEINRVMTLGPNGWLNEEFQKAGPKHRLHMDEAAKRLPAGMVLNENHFFQTFWKNATIGHDHLRERVTYALSQIFVVSFVDGAVAEYPRGVACYYDTLSANAFGNFRQLLEAVARHPMMGIYLSHMQNEPESETSTPDENFAREIMQLMSIGLHELNADGSVKLKNGVPIPAYTRDDVAAMAKVLTGWSWGGGARNEHGFHGLVAYSAADRDCRPMDNYPQFHSTAEKKLLGNTIAAGGSGEADLKKALDILFNHPNVGPFIGRQLIQRLVMSNPSPAYVQRVAAAFADNGDGVRGDMKAVLRAVLLDSEARNYQEVGKLREPVLRLANWMRAFNARSSSGNYLMWSLDDPLEGLGQSPMRSPSVFNFYRPNYIPPHTELASSGLVAPEMQITAEPSVVGYLNYMQLAIPRGVGDGYDIKPNYAAEVSLAATPELLVDRVNLLLLNGQMSAALRQQILTAINAVRIPAGNPASAKIVEAKYNRAYLAIFLTMASSEYLVQK</sequence>
<organism evidence="1 2">
    <name type="scientific">[Empedobacter] haloabium</name>
    <dbReference type="NCBI Taxonomy" id="592317"/>
    <lineage>
        <taxon>Bacteria</taxon>
        <taxon>Pseudomonadati</taxon>
        <taxon>Pseudomonadota</taxon>
        <taxon>Betaproteobacteria</taxon>
        <taxon>Burkholderiales</taxon>
        <taxon>Oxalobacteraceae</taxon>
        <taxon>Telluria group</taxon>
        <taxon>Telluria group incertae sedis</taxon>
    </lineage>
</organism>
<reference evidence="1 2" key="1">
    <citation type="journal article" date="2019" name="Int. J. Syst. Evol. Microbiol.">
        <title>The Draft Whole-Genome Sequence of the Antibiotic Producer Empedobacter haloabium ATCC 31962 Provides Indications for Its Taxonomic Reclassification.</title>
        <authorList>
            <person name="Miess H."/>
            <person name="Arlt P."/>
            <person name="Apel A.K."/>
            <person name="Weber T."/>
            <person name="Nieselt K."/>
            <person name="Hanssen F."/>
            <person name="Czemmel S."/>
            <person name="Nahnsen S."/>
            <person name="Gross H."/>
        </authorList>
    </citation>
    <scope>NUCLEOTIDE SEQUENCE [LARGE SCALE GENOMIC DNA]</scope>
    <source>
        <strain evidence="1 2">ATCC 31962</strain>
    </source>
</reference>
<gene>
    <name evidence="1" type="ORF">E7V67_006860</name>
</gene>
<evidence type="ECO:0000313" key="1">
    <source>
        <dbReference type="EMBL" id="WUR14824.1"/>
    </source>
</evidence>
<evidence type="ECO:0000313" key="2">
    <source>
        <dbReference type="Proteomes" id="UP000321323"/>
    </source>
</evidence>
<proteinExistence type="predicted"/>
<dbReference type="PANTHER" id="PTHR43737:SF1">
    <property type="entry name" value="DUF1501 DOMAIN-CONTAINING PROTEIN"/>
    <property type="match status" value="1"/>
</dbReference>
<name>A0ABZ1UQK5_9BURK</name>
<dbReference type="PANTHER" id="PTHR43737">
    <property type="entry name" value="BLL7424 PROTEIN"/>
    <property type="match status" value="1"/>
</dbReference>
<accession>A0ABZ1UQK5</accession>
<dbReference type="InterPro" id="IPR014917">
    <property type="entry name" value="DUF1800"/>
</dbReference>